<keyword evidence="5 7" id="KW-1133">Transmembrane helix</keyword>
<feature type="transmembrane region" description="Helical" evidence="7">
    <location>
        <begin position="590"/>
        <end position="611"/>
    </location>
</feature>
<feature type="chain" id="PRO_5041783385" description="Transmembrane 9 superfamily member" evidence="7">
    <location>
        <begin position="20"/>
        <end position="687"/>
    </location>
</feature>
<dbReference type="Pfam" id="PF02990">
    <property type="entry name" value="EMP70"/>
    <property type="match status" value="1"/>
</dbReference>
<evidence type="ECO:0000256" key="3">
    <source>
        <dbReference type="ARBA" id="ARBA00022692"/>
    </source>
</evidence>
<feature type="transmembrane region" description="Helical" evidence="7">
    <location>
        <begin position="360"/>
        <end position="389"/>
    </location>
</feature>
<keyword evidence="3 7" id="KW-0812">Transmembrane</keyword>
<proteinExistence type="inferred from homology"/>
<reference evidence="8" key="1">
    <citation type="submission" date="2023-08" db="EMBL/GenBank/DDBJ databases">
        <authorList>
            <person name="Audoor S."/>
            <person name="Bilcke G."/>
        </authorList>
    </citation>
    <scope>NUCLEOTIDE SEQUENCE</scope>
</reference>
<dbReference type="GO" id="GO:0005737">
    <property type="term" value="C:cytoplasm"/>
    <property type="evidence" value="ECO:0007669"/>
    <property type="project" value="UniProtKB-ARBA"/>
</dbReference>
<feature type="transmembrane region" description="Helical" evidence="7">
    <location>
        <begin position="401"/>
        <end position="418"/>
    </location>
</feature>
<evidence type="ECO:0000256" key="1">
    <source>
        <dbReference type="ARBA" id="ARBA00004141"/>
    </source>
</evidence>
<feature type="transmembrane region" description="Helical" evidence="7">
    <location>
        <begin position="549"/>
        <end position="569"/>
    </location>
</feature>
<organism evidence="8 9">
    <name type="scientific">Cylindrotheca closterium</name>
    <dbReference type="NCBI Taxonomy" id="2856"/>
    <lineage>
        <taxon>Eukaryota</taxon>
        <taxon>Sar</taxon>
        <taxon>Stramenopiles</taxon>
        <taxon>Ochrophyta</taxon>
        <taxon>Bacillariophyta</taxon>
        <taxon>Bacillariophyceae</taxon>
        <taxon>Bacillariophycidae</taxon>
        <taxon>Bacillariales</taxon>
        <taxon>Bacillariaceae</taxon>
        <taxon>Cylindrotheca</taxon>
    </lineage>
</organism>
<keyword evidence="4 7" id="KW-0732">Signal</keyword>
<evidence type="ECO:0000256" key="4">
    <source>
        <dbReference type="ARBA" id="ARBA00022729"/>
    </source>
</evidence>
<dbReference type="PANTHER" id="PTHR10766">
    <property type="entry name" value="TRANSMEMBRANE 9 SUPERFAMILY PROTEIN"/>
    <property type="match status" value="1"/>
</dbReference>
<feature type="transmembrane region" description="Helical" evidence="7">
    <location>
        <begin position="469"/>
        <end position="490"/>
    </location>
</feature>
<evidence type="ECO:0000256" key="5">
    <source>
        <dbReference type="ARBA" id="ARBA00022989"/>
    </source>
</evidence>
<dbReference type="GO" id="GO:0016020">
    <property type="term" value="C:membrane"/>
    <property type="evidence" value="ECO:0007669"/>
    <property type="project" value="UniProtKB-SubCell"/>
</dbReference>
<keyword evidence="9" id="KW-1185">Reference proteome</keyword>
<dbReference type="Proteomes" id="UP001295423">
    <property type="component" value="Unassembled WGS sequence"/>
</dbReference>
<name>A0AAD2FFL7_9STRA</name>
<keyword evidence="6 7" id="KW-0472">Membrane</keyword>
<evidence type="ECO:0000256" key="6">
    <source>
        <dbReference type="ARBA" id="ARBA00023136"/>
    </source>
</evidence>
<feature type="transmembrane region" description="Helical" evidence="7">
    <location>
        <begin position="631"/>
        <end position="654"/>
    </location>
</feature>
<protein>
    <recommendedName>
        <fullName evidence="7">Transmembrane 9 superfamily member</fullName>
    </recommendedName>
</protein>
<accession>A0AAD2FFL7</accession>
<comment type="similarity">
    <text evidence="2 7">Belongs to the nonaspanin (TM9SF) (TC 9.A.2) family.</text>
</comment>
<evidence type="ECO:0000256" key="7">
    <source>
        <dbReference type="RuleBase" id="RU363079"/>
    </source>
</evidence>
<evidence type="ECO:0000313" key="8">
    <source>
        <dbReference type="EMBL" id="CAJ1935027.1"/>
    </source>
</evidence>
<feature type="transmembrane region" description="Helical" evidence="7">
    <location>
        <begin position="430"/>
        <end position="449"/>
    </location>
</feature>
<feature type="transmembrane region" description="Helical" evidence="7">
    <location>
        <begin position="299"/>
        <end position="319"/>
    </location>
</feature>
<sequence length="687" mass="77135">MATAAHILLGVTLLQCVHSLHYRPDVDQQSFQQGDPVFLKYNSLTSIETLIPLDPYSLPICQPEGGPRLDSENIGEFLRGDRIESSPIQLRFKEDMYCQQLCITNLGREEVPGMAPNKMAMAIQKGYKYNAIVDNLPAASKMENDVVVVTKYWQGFPLGYLQDVTNLAHVNNHFNIEIMYTPVEGAPNAYNIVRFTVEPFSIGHDFEPYDYSGPTYARIINPIQSCSRQVPPRDRVHTNYDMIYFRGGNRTRHQIASGQILFTYDVLWIENKDQDWASRWDIYLSMDNGVPKRNHWRCAILGLLLVIILSGCLSCIPIVNLGGSRKPIYGSLSTAEDGPSNTGWKALHEDVFRPPEYFPLLFCVACGTGAQLFCTMVIVAVLAFVGTLSSARRGSIGTAEIFFYAANGYVGGYVTSTLDQTFHAEGGRRAALYTASVFPGLCFMGFLLVDLMEWATIPGAVSMIGNNCATYIILLFLWSAMLTPLVLLGARRAAKTGPIEFPVETSANTPRRIPEQPCILLKPIPIIFGGFGPFLISFVELYYCLYSKWAGYFYAEYGFLLWTLINVFISTSQIAMLHTYHLLKKENHRWWWRSFFTGGAAAIWASAWMLTMLPRELELSGFASKFKYMTFTLLMVVAMFMMTGSFAVGACLMFNKALFNSIKNELGNVEARIELLPTDDHEISSRT</sequence>
<dbReference type="PANTHER" id="PTHR10766:SF111">
    <property type="entry name" value="TRANSMEMBRANE 9 SUPERFAMILY MEMBER 2"/>
    <property type="match status" value="1"/>
</dbReference>
<feature type="transmembrane region" description="Helical" evidence="7">
    <location>
        <begin position="519"/>
        <end position="543"/>
    </location>
</feature>
<comment type="subcellular location">
    <subcellularLocation>
        <location evidence="1">Membrane</location>
        <topology evidence="1">Multi-pass membrane protein</topology>
    </subcellularLocation>
</comment>
<comment type="caution">
    <text evidence="8">The sequence shown here is derived from an EMBL/GenBank/DDBJ whole genome shotgun (WGS) entry which is preliminary data.</text>
</comment>
<evidence type="ECO:0000256" key="2">
    <source>
        <dbReference type="ARBA" id="ARBA00005227"/>
    </source>
</evidence>
<feature type="signal peptide" evidence="7">
    <location>
        <begin position="1"/>
        <end position="19"/>
    </location>
</feature>
<dbReference type="InterPro" id="IPR004240">
    <property type="entry name" value="EMP70"/>
</dbReference>
<dbReference type="GO" id="GO:0072657">
    <property type="term" value="P:protein localization to membrane"/>
    <property type="evidence" value="ECO:0007669"/>
    <property type="project" value="TreeGrafter"/>
</dbReference>
<dbReference type="AlphaFoldDB" id="A0AAD2FFL7"/>
<dbReference type="EMBL" id="CAKOGP040000446">
    <property type="protein sequence ID" value="CAJ1935027.1"/>
    <property type="molecule type" value="Genomic_DNA"/>
</dbReference>
<gene>
    <name evidence="8" type="ORF">CYCCA115_LOCUS4364</name>
</gene>
<evidence type="ECO:0000313" key="9">
    <source>
        <dbReference type="Proteomes" id="UP001295423"/>
    </source>
</evidence>